<dbReference type="AlphaFoldDB" id="A0AAW2D442"/>
<feature type="coiled-coil region" evidence="1">
    <location>
        <begin position="74"/>
        <end position="162"/>
    </location>
</feature>
<reference evidence="2 3" key="1">
    <citation type="submission" date="2024-01" db="EMBL/GenBank/DDBJ databases">
        <title>A telomere-to-telomere, gap-free genome of sweet tea (Lithocarpus litseifolius).</title>
        <authorList>
            <person name="Zhou J."/>
        </authorList>
    </citation>
    <scope>NUCLEOTIDE SEQUENCE [LARGE SCALE GENOMIC DNA]</scope>
    <source>
        <strain evidence="2">Zhou-2022a</strain>
        <tissue evidence="2">Leaf</tissue>
    </source>
</reference>
<organism evidence="2 3">
    <name type="scientific">Lithocarpus litseifolius</name>
    <dbReference type="NCBI Taxonomy" id="425828"/>
    <lineage>
        <taxon>Eukaryota</taxon>
        <taxon>Viridiplantae</taxon>
        <taxon>Streptophyta</taxon>
        <taxon>Embryophyta</taxon>
        <taxon>Tracheophyta</taxon>
        <taxon>Spermatophyta</taxon>
        <taxon>Magnoliopsida</taxon>
        <taxon>eudicotyledons</taxon>
        <taxon>Gunneridae</taxon>
        <taxon>Pentapetalae</taxon>
        <taxon>rosids</taxon>
        <taxon>fabids</taxon>
        <taxon>Fagales</taxon>
        <taxon>Fagaceae</taxon>
        <taxon>Lithocarpus</taxon>
    </lineage>
</organism>
<proteinExistence type="predicted"/>
<evidence type="ECO:0000256" key="1">
    <source>
        <dbReference type="SAM" id="Coils"/>
    </source>
</evidence>
<name>A0AAW2D442_9ROSI</name>
<accession>A0AAW2D442</accession>
<keyword evidence="3" id="KW-1185">Reference proteome</keyword>
<comment type="caution">
    <text evidence="2">The sequence shown here is derived from an EMBL/GenBank/DDBJ whole genome shotgun (WGS) entry which is preliminary data.</text>
</comment>
<gene>
    <name evidence="2" type="ORF">SO802_011441</name>
</gene>
<evidence type="ECO:0000313" key="2">
    <source>
        <dbReference type="EMBL" id="KAL0003880.1"/>
    </source>
</evidence>
<protein>
    <submittedName>
        <fullName evidence="2">Uncharacterized protein</fullName>
    </submittedName>
</protein>
<dbReference type="Proteomes" id="UP001459277">
    <property type="component" value="Unassembled WGS sequence"/>
</dbReference>
<evidence type="ECO:0000313" key="3">
    <source>
        <dbReference type="Proteomes" id="UP001459277"/>
    </source>
</evidence>
<dbReference type="EMBL" id="JAZDWU010000004">
    <property type="protein sequence ID" value="KAL0003880.1"/>
    <property type="molecule type" value="Genomic_DNA"/>
</dbReference>
<sequence>MNQILTQEGRSLRGEHGEGILWSKNDVFAQVMGAERCGRLRGVGFGPTPSGRSGSNLSCYTLTSSSSSETTHRITELETSLASVMDQLSRSEERHQENLAQALAQSDAWHEEQLTEALAQSDAKHQEQLIEALAKALAQSNAKHQEQLIEALTQSNAKHQEKMTEMMLHMKEMFAQFSPLMHSSLPSQDSTASK</sequence>
<keyword evidence="1" id="KW-0175">Coiled coil</keyword>